<evidence type="ECO:0000313" key="16">
    <source>
        <dbReference type="Proteomes" id="UP001179952"/>
    </source>
</evidence>
<dbReference type="GO" id="GO:0047560">
    <property type="term" value="F:3-dehydrosphinganine reductase activity"/>
    <property type="evidence" value="ECO:0007669"/>
    <property type="project" value="UniProtKB-EC"/>
</dbReference>
<comment type="similarity">
    <text evidence="4">Belongs to the short-chain dehydrogenases/reductases (SDR) family.</text>
</comment>
<dbReference type="InterPro" id="IPR020904">
    <property type="entry name" value="Sc_DH/Rdtase_CS"/>
</dbReference>
<dbReference type="SUPFAM" id="SSF51735">
    <property type="entry name" value="NAD(P)-binding Rossmann-fold domains"/>
    <property type="match status" value="1"/>
</dbReference>
<keyword evidence="14" id="KW-0472">Membrane</keyword>
<comment type="caution">
    <text evidence="15">The sequence shown here is derived from an EMBL/GenBank/DDBJ whole genome shotgun (WGS) entry which is preliminary data.</text>
</comment>
<sequence length="336" mass="36261">MPMASLLLLLLLVLLIIPLSVLLALRLLVRPRTINIPIRGRHVFISGGSSGIGLSLAHQAASAGASRVTILARSVAKLEDARDSIRRATGADISAFSADVRDFDAVKKAVDAAGPVDVLICNHGVFAAQDFETQDLEVAKFMVDVNLMGTLNLIKAALPTMRRSRPQRGPGSIAIMSSQAGQVGLHGLAAYSASKFGLRGLGEALQQELIEYGIHVSLIFPPDTETPGLVEEKKRRPEVTSILVGYSSAMQADDVARKTLNGIKSGTFTIPCNLDGLMLAIATAGLSPQRSFLIAFVEVILAGLMRLVGLCYLWTWYNLIERWHAKQEQSQLKWNV</sequence>
<dbReference type="GO" id="GO:0005789">
    <property type="term" value="C:endoplasmic reticulum membrane"/>
    <property type="evidence" value="ECO:0007669"/>
    <property type="project" value="TreeGrafter"/>
</dbReference>
<dbReference type="Proteomes" id="UP001179952">
    <property type="component" value="Unassembled WGS sequence"/>
</dbReference>
<evidence type="ECO:0000256" key="2">
    <source>
        <dbReference type="ARBA" id="ARBA00004760"/>
    </source>
</evidence>
<evidence type="ECO:0000256" key="12">
    <source>
        <dbReference type="ARBA" id="ARBA00081952"/>
    </source>
</evidence>
<keyword evidence="7" id="KW-0746">Sphingolipid metabolism</keyword>
<evidence type="ECO:0000256" key="13">
    <source>
        <dbReference type="ARBA" id="ARBA00083783"/>
    </source>
</evidence>
<dbReference type="GO" id="GO:0006666">
    <property type="term" value="P:3-keto-sphinganine metabolic process"/>
    <property type="evidence" value="ECO:0007669"/>
    <property type="project" value="TreeGrafter"/>
</dbReference>
<dbReference type="FunFam" id="3.40.50.720:FF:000165">
    <property type="entry name" value="3-ketodihydrosphingosine reductase"/>
    <property type="match status" value="1"/>
</dbReference>
<dbReference type="PANTHER" id="PTHR43550">
    <property type="entry name" value="3-KETODIHYDROSPHINGOSINE REDUCTASE"/>
    <property type="match status" value="1"/>
</dbReference>
<evidence type="ECO:0000256" key="9">
    <source>
        <dbReference type="ARBA" id="ARBA00023098"/>
    </source>
</evidence>
<evidence type="ECO:0000256" key="7">
    <source>
        <dbReference type="ARBA" id="ARBA00022919"/>
    </source>
</evidence>
<evidence type="ECO:0000256" key="10">
    <source>
        <dbReference type="ARBA" id="ARBA00026112"/>
    </source>
</evidence>
<keyword evidence="9" id="KW-0443">Lipid metabolism</keyword>
<dbReference type="EC" id="1.1.1.102" evidence="10"/>
<keyword evidence="14" id="KW-1133">Transmembrane helix</keyword>
<dbReference type="Gene3D" id="3.40.50.720">
    <property type="entry name" value="NAD(P)-binding Rossmann-like Domain"/>
    <property type="match status" value="1"/>
</dbReference>
<evidence type="ECO:0000256" key="4">
    <source>
        <dbReference type="ARBA" id="ARBA00006484"/>
    </source>
</evidence>
<dbReference type="AlphaFoldDB" id="A0AAV9BYC3"/>
<dbReference type="Pfam" id="PF00106">
    <property type="entry name" value="adh_short"/>
    <property type="match status" value="1"/>
</dbReference>
<accession>A0AAV9BYC3</accession>
<evidence type="ECO:0000256" key="11">
    <source>
        <dbReference type="ARBA" id="ARBA00050489"/>
    </source>
</evidence>
<dbReference type="GO" id="GO:0030148">
    <property type="term" value="P:sphingolipid biosynthetic process"/>
    <property type="evidence" value="ECO:0007669"/>
    <property type="project" value="UniProtKB-ARBA"/>
</dbReference>
<evidence type="ECO:0000256" key="5">
    <source>
        <dbReference type="ARBA" id="ARBA00022824"/>
    </source>
</evidence>
<dbReference type="InterPro" id="IPR002347">
    <property type="entry name" value="SDR_fam"/>
</dbReference>
<proteinExistence type="inferred from homology"/>
<evidence type="ECO:0000313" key="15">
    <source>
        <dbReference type="EMBL" id="KAK1281444.1"/>
    </source>
</evidence>
<reference evidence="15" key="2">
    <citation type="submission" date="2023-06" db="EMBL/GenBank/DDBJ databases">
        <authorList>
            <person name="Ma L."/>
            <person name="Liu K.-W."/>
            <person name="Li Z."/>
            <person name="Hsiao Y.-Y."/>
            <person name="Qi Y."/>
            <person name="Fu T."/>
            <person name="Tang G."/>
            <person name="Zhang D."/>
            <person name="Sun W.-H."/>
            <person name="Liu D.-K."/>
            <person name="Li Y."/>
            <person name="Chen G.-Z."/>
            <person name="Liu X.-D."/>
            <person name="Liao X.-Y."/>
            <person name="Jiang Y.-T."/>
            <person name="Yu X."/>
            <person name="Hao Y."/>
            <person name="Huang J."/>
            <person name="Zhao X.-W."/>
            <person name="Ke S."/>
            <person name="Chen Y.-Y."/>
            <person name="Wu W.-L."/>
            <person name="Hsu J.-L."/>
            <person name="Lin Y.-F."/>
            <person name="Huang M.-D."/>
            <person name="Li C.-Y."/>
            <person name="Huang L."/>
            <person name="Wang Z.-W."/>
            <person name="Zhao X."/>
            <person name="Zhong W.-Y."/>
            <person name="Peng D.-H."/>
            <person name="Ahmad S."/>
            <person name="Lan S."/>
            <person name="Zhang J.-S."/>
            <person name="Tsai W.-C."/>
            <person name="Van De Peer Y."/>
            <person name="Liu Z.-J."/>
        </authorList>
    </citation>
    <scope>NUCLEOTIDE SEQUENCE</scope>
    <source>
        <strain evidence="15">SCP</strain>
        <tissue evidence="15">Leaves</tissue>
    </source>
</reference>
<protein>
    <recommendedName>
        <fullName evidence="10">3-dehydrosphinganine reductase</fullName>
        <ecNumber evidence="10">1.1.1.102</ecNumber>
    </recommendedName>
    <alternativeName>
        <fullName evidence="13">3-ketodihydrosphingosine reductase</fullName>
    </alternativeName>
    <alternativeName>
        <fullName evidence="12">3-ketosphinganine reductase</fullName>
    </alternativeName>
</protein>
<dbReference type="PANTHER" id="PTHR43550:SF3">
    <property type="entry name" value="3-KETODIHYDROSPHINGOSINE REDUCTASE"/>
    <property type="match status" value="1"/>
</dbReference>
<reference evidence="15" key="1">
    <citation type="journal article" date="2023" name="Nat. Commun.">
        <title>Diploid and tetraploid genomes of Acorus and the evolution of monocots.</title>
        <authorList>
            <person name="Ma L."/>
            <person name="Liu K.W."/>
            <person name="Li Z."/>
            <person name="Hsiao Y.Y."/>
            <person name="Qi Y."/>
            <person name="Fu T."/>
            <person name="Tang G.D."/>
            <person name="Zhang D."/>
            <person name="Sun W.H."/>
            <person name="Liu D.K."/>
            <person name="Li Y."/>
            <person name="Chen G.Z."/>
            <person name="Liu X.D."/>
            <person name="Liao X.Y."/>
            <person name="Jiang Y.T."/>
            <person name="Yu X."/>
            <person name="Hao Y."/>
            <person name="Huang J."/>
            <person name="Zhao X.W."/>
            <person name="Ke S."/>
            <person name="Chen Y.Y."/>
            <person name="Wu W.L."/>
            <person name="Hsu J.L."/>
            <person name="Lin Y.F."/>
            <person name="Huang M.D."/>
            <person name="Li C.Y."/>
            <person name="Huang L."/>
            <person name="Wang Z.W."/>
            <person name="Zhao X."/>
            <person name="Zhong W.Y."/>
            <person name="Peng D.H."/>
            <person name="Ahmad S."/>
            <person name="Lan S."/>
            <person name="Zhang J.S."/>
            <person name="Tsai W.C."/>
            <person name="Van de Peer Y."/>
            <person name="Liu Z.J."/>
        </authorList>
    </citation>
    <scope>NUCLEOTIDE SEQUENCE</scope>
    <source>
        <strain evidence="15">SCP</strain>
    </source>
</reference>
<comment type="pathway">
    <text evidence="2">Lipid metabolism; sphingolipid metabolism.</text>
</comment>
<keyword evidence="8" id="KW-0560">Oxidoreductase</keyword>
<dbReference type="PRINTS" id="PR00081">
    <property type="entry name" value="GDHRDH"/>
</dbReference>
<comment type="subcellular location">
    <subcellularLocation>
        <location evidence="1">Endoplasmic reticulum</location>
    </subcellularLocation>
</comment>
<evidence type="ECO:0000256" key="1">
    <source>
        <dbReference type="ARBA" id="ARBA00004240"/>
    </source>
</evidence>
<feature type="transmembrane region" description="Helical" evidence="14">
    <location>
        <begin position="292"/>
        <end position="317"/>
    </location>
</feature>
<organism evidence="15 16">
    <name type="scientific">Acorus gramineus</name>
    <name type="common">Dwarf sweet flag</name>
    <dbReference type="NCBI Taxonomy" id="55184"/>
    <lineage>
        <taxon>Eukaryota</taxon>
        <taxon>Viridiplantae</taxon>
        <taxon>Streptophyta</taxon>
        <taxon>Embryophyta</taxon>
        <taxon>Tracheophyta</taxon>
        <taxon>Spermatophyta</taxon>
        <taxon>Magnoliopsida</taxon>
        <taxon>Liliopsida</taxon>
        <taxon>Acoraceae</taxon>
        <taxon>Acorus</taxon>
    </lineage>
</organism>
<keyword evidence="16" id="KW-1185">Reference proteome</keyword>
<dbReference type="InterPro" id="IPR036291">
    <property type="entry name" value="NAD(P)-bd_dom_sf"/>
</dbReference>
<keyword evidence="14" id="KW-0812">Transmembrane</keyword>
<dbReference type="EMBL" id="JAUJYN010000001">
    <property type="protein sequence ID" value="KAK1281444.1"/>
    <property type="molecule type" value="Genomic_DNA"/>
</dbReference>
<evidence type="ECO:0000256" key="3">
    <source>
        <dbReference type="ARBA" id="ARBA00004991"/>
    </source>
</evidence>
<evidence type="ECO:0000256" key="8">
    <source>
        <dbReference type="ARBA" id="ARBA00023002"/>
    </source>
</evidence>
<comment type="catalytic activity">
    <reaction evidence="11">
        <text>sphinganine + NADP(+) = 3-oxosphinganine + NADPH + H(+)</text>
        <dbReference type="Rhea" id="RHEA:22640"/>
        <dbReference type="ChEBI" id="CHEBI:15378"/>
        <dbReference type="ChEBI" id="CHEBI:57783"/>
        <dbReference type="ChEBI" id="CHEBI:57817"/>
        <dbReference type="ChEBI" id="CHEBI:58299"/>
        <dbReference type="ChEBI" id="CHEBI:58349"/>
        <dbReference type="EC" id="1.1.1.102"/>
    </reaction>
</comment>
<evidence type="ECO:0000256" key="14">
    <source>
        <dbReference type="SAM" id="Phobius"/>
    </source>
</evidence>
<evidence type="ECO:0000256" key="6">
    <source>
        <dbReference type="ARBA" id="ARBA00022857"/>
    </source>
</evidence>
<comment type="pathway">
    <text evidence="3">Sphingolipid metabolism.</text>
</comment>
<name>A0AAV9BYC3_ACOGR</name>
<keyword evidence="6" id="KW-0521">NADP</keyword>
<gene>
    <name evidence="15" type="ORF">QJS04_geneDACA014232</name>
</gene>
<dbReference type="PROSITE" id="PS00061">
    <property type="entry name" value="ADH_SHORT"/>
    <property type="match status" value="1"/>
</dbReference>
<keyword evidence="5" id="KW-0256">Endoplasmic reticulum</keyword>